<protein>
    <submittedName>
        <fullName evidence="1">Uncharacterized protein</fullName>
    </submittedName>
</protein>
<gene>
    <name evidence="1" type="ORF">FWK35_00037709</name>
</gene>
<reference evidence="1 2" key="1">
    <citation type="submission" date="2019-08" db="EMBL/GenBank/DDBJ databases">
        <title>Whole genome of Aphis craccivora.</title>
        <authorList>
            <person name="Voronova N.V."/>
            <person name="Shulinski R.S."/>
            <person name="Bandarenka Y.V."/>
            <person name="Zhorov D.G."/>
            <person name="Warner D."/>
        </authorList>
    </citation>
    <scope>NUCLEOTIDE SEQUENCE [LARGE SCALE GENOMIC DNA]</scope>
    <source>
        <strain evidence="1">180601</strain>
        <tissue evidence="1">Whole Body</tissue>
    </source>
</reference>
<evidence type="ECO:0000313" key="2">
    <source>
        <dbReference type="Proteomes" id="UP000478052"/>
    </source>
</evidence>
<organism evidence="1 2">
    <name type="scientific">Aphis craccivora</name>
    <name type="common">Cowpea aphid</name>
    <dbReference type="NCBI Taxonomy" id="307492"/>
    <lineage>
        <taxon>Eukaryota</taxon>
        <taxon>Metazoa</taxon>
        <taxon>Ecdysozoa</taxon>
        <taxon>Arthropoda</taxon>
        <taxon>Hexapoda</taxon>
        <taxon>Insecta</taxon>
        <taxon>Pterygota</taxon>
        <taxon>Neoptera</taxon>
        <taxon>Paraneoptera</taxon>
        <taxon>Hemiptera</taxon>
        <taxon>Sternorrhyncha</taxon>
        <taxon>Aphidomorpha</taxon>
        <taxon>Aphidoidea</taxon>
        <taxon>Aphididae</taxon>
        <taxon>Aphidini</taxon>
        <taxon>Aphis</taxon>
        <taxon>Aphis</taxon>
    </lineage>
</organism>
<keyword evidence="2" id="KW-1185">Reference proteome</keyword>
<evidence type="ECO:0000313" key="1">
    <source>
        <dbReference type="EMBL" id="KAF0711073.1"/>
    </source>
</evidence>
<name>A0A6G0VWU3_APHCR</name>
<dbReference type="EMBL" id="VUJU01011413">
    <property type="protein sequence ID" value="KAF0711073.1"/>
    <property type="molecule type" value="Genomic_DNA"/>
</dbReference>
<feature type="non-terminal residue" evidence="1">
    <location>
        <position position="1"/>
    </location>
</feature>
<proteinExistence type="predicted"/>
<sequence length="178" mass="20201">KSKEYNIEVVRDLLKVLQVVRSTKKVGNLWCTPCGYVCPPPPGLTGDRIYSAVPAFRTTKRWLSGAYLFKRVRATSPTCLQYLTEEDTAEHTLLECPYWSAFRAPLATQLGHSPSAVDIGDIMCGPPFDQLPADPDEKWEILRNAEDTFRLFYRMVEGILSTKEEEERARQSAEPDTE</sequence>
<comment type="caution">
    <text evidence="1">The sequence shown here is derived from an EMBL/GenBank/DDBJ whole genome shotgun (WGS) entry which is preliminary data.</text>
</comment>
<dbReference type="AlphaFoldDB" id="A0A6G0VWU3"/>
<accession>A0A6G0VWU3</accession>
<dbReference type="Proteomes" id="UP000478052">
    <property type="component" value="Unassembled WGS sequence"/>
</dbReference>